<reference evidence="1" key="1">
    <citation type="submission" date="2019-12" db="EMBL/GenBank/DDBJ databases">
        <title>Genome sequencing and annotation of Brassica cretica.</title>
        <authorList>
            <person name="Studholme D.J."/>
            <person name="Sarris P."/>
        </authorList>
    </citation>
    <scope>NUCLEOTIDE SEQUENCE</scope>
    <source>
        <strain evidence="1">PFS-109/04</strain>
        <tissue evidence="1">Leaf</tissue>
    </source>
</reference>
<evidence type="ECO:0000313" key="1">
    <source>
        <dbReference type="EMBL" id="KAF3557469.1"/>
    </source>
</evidence>
<dbReference type="EMBL" id="QGKX02000996">
    <property type="protein sequence ID" value="KAF3557469.1"/>
    <property type="molecule type" value="Genomic_DNA"/>
</dbReference>
<organism evidence="1 2">
    <name type="scientific">Brassica cretica</name>
    <name type="common">Mustard</name>
    <dbReference type="NCBI Taxonomy" id="69181"/>
    <lineage>
        <taxon>Eukaryota</taxon>
        <taxon>Viridiplantae</taxon>
        <taxon>Streptophyta</taxon>
        <taxon>Embryophyta</taxon>
        <taxon>Tracheophyta</taxon>
        <taxon>Spermatophyta</taxon>
        <taxon>Magnoliopsida</taxon>
        <taxon>eudicotyledons</taxon>
        <taxon>Gunneridae</taxon>
        <taxon>Pentapetalae</taxon>
        <taxon>rosids</taxon>
        <taxon>malvids</taxon>
        <taxon>Brassicales</taxon>
        <taxon>Brassicaceae</taxon>
        <taxon>Brassiceae</taxon>
        <taxon>Brassica</taxon>
    </lineage>
</organism>
<comment type="caution">
    <text evidence="1">The sequence shown here is derived from an EMBL/GenBank/DDBJ whole genome shotgun (WGS) entry which is preliminary data.</text>
</comment>
<protein>
    <submittedName>
        <fullName evidence="1">Uncharacterized protein</fullName>
    </submittedName>
</protein>
<evidence type="ECO:0000313" key="2">
    <source>
        <dbReference type="Proteomes" id="UP000712600"/>
    </source>
</evidence>
<name>A0A8S9R3C6_BRACR</name>
<accession>A0A8S9R3C6</accession>
<gene>
    <name evidence="1" type="ORF">F2Q69_00013598</name>
</gene>
<proteinExistence type="predicted"/>
<dbReference type="Proteomes" id="UP000712600">
    <property type="component" value="Unassembled WGS sequence"/>
</dbReference>
<sequence>MARALQTTSNQLPDGTSGLISRMLLKEFLSSNDGHRCEHLDLDLDIYCVVGVEMVLGGGSLRPLRSFSLPRRILRSSIDCIYFQPTSFLMGVHEALTTDSTSDWEISSSE</sequence>
<dbReference type="AlphaFoldDB" id="A0A8S9R3C6"/>